<gene>
    <name evidence="4" type="ORF">COS54_01180</name>
</gene>
<evidence type="ECO:0000259" key="3">
    <source>
        <dbReference type="Pfam" id="PF13439"/>
    </source>
</evidence>
<evidence type="ECO:0000313" key="4">
    <source>
        <dbReference type="EMBL" id="PIV01256.1"/>
    </source>
</evidence>
<name>A0A2M7BDU0_9BACT</name>
<dbReference type="Pfam" id="PF13439">
    <property type="entry name" value="Glyco_transf_4"/>
    <property type="match status" value="1"/>
</dbReference>
<proteinExistence type="predicted"/>
<organism evidence="4 5">
    <name type="scientific">Candidatus Shapirobacteria bacterium CG03_land_8_20_14_0_80_39_12</name>
    <dbReference type="NCBI Taxonomy" id="1974879"/>
    <lineage>
        <taxon>Bacteria</taxon>
        <taxon>Candidatus Shapironibacteriota</taxon>
    </lineage>
</organism>
<protein>
    <recommendedName>
        <fullName evidence="6">Glycosyltransferase family 1 protein</fullName>
    </recommendedName>
</protein>
<dbReference type="Gene3D" id="3.40.50.2000">
    <property type="entry name" value="Glycogen Phosphorylase B"/>
    <property type="match status" value="2"/>
</dbReference>
<dbReference type="GO" id="GO:0016757">
    <property type="term" value="F:glycosyltransferase activity"/>
    <property type="evidence" value="ECO:0007669"/>
    <property type="project" value="InterPro"/>
</dbReference>
<dbReference type="InterPro" id="IPR001296">
    <property type="entry name" value="Glyco_trans_1"/>
</dbReference>
<dbReference type="FunFam" id="3.40.50.2000:FF:000119">
    <property type="entry name" value="Glycosyl transferase group 1"/>
    <property type="match status" value="1"/>
</dbReference>
<reference evidence="5" key="1">
    <citation type="submission" date="2017-09" db="EMBL/GenBank/DDBJ databases">
        <title>Depth-based differentiation of microbial function through sediment-hosted aquifers and enrichment of novel symbionts in the deep terrestrial subsurface.</title>
        <authorList>
            <person name="Probst A.J."/>
            <person name="Ladd B."/>
            <person name="Jarett J.K."/>
            <person name="Geller-Mcgrath D.E."/>
            <person name="Sieber C.M.K."/>
            <person name="Emerson J.B."/>
            <person name="Anantharaman K."/>
            <person name="Thomas B.C."/>
            <person name="Malmstrom R."/>
            <person name="Stieglmeier M."/>
            <person name="Klingl A."/>
            <person name="Woyke T."/>
            <person name="Ryan C.M."/>
            <person name="Banfield J.F."/>
        </authorList>
    </citation>
    <scope>NUCLEOTIDE SEQUENCE [LARGE SCALE GENOMIC DNA]</scope>
</reference>
<evidence type="ECO:0008006" key="6">
    <source>
        <dbReference type="Google" id="ProtNLM"/>
    </source>
</evidence>
<dbReference type="PANTHER" id="PTHR46401">
    <property type="entry name" value="GLYCOSYLTRANSFERASE WBBK-RELATED"/>
    <property type="match status" value="1"/>
</dbReference>
<dbReference type="GO" id="GO:0009103">
    <property type="term" value="P:lipopolysaccharide biosynthetic process"/>
    <property type="evidence" value="ECO:0007669"/>
    <property type="project" value="TreeGrafter"/>
</dbReference>
<evidence type="ECO:0000256" key="1">
    <source>
        <dbReference type="ARBA" id="ARBA00022679"/>
    </source>
</evidence>
<keyword evidence="1" id="KW-0808">Transferase</keyword>
<evidence type="ECO:0000259" key="2">
    <source>
        <dbReference type="Pfam" id="PF00534"/>
    </source>
</evidence>
<dbReference type="Proteomes" id="UP000229631">
    <property type="component" value="Unassembled WGS sequence"/>
</dbReference>
<dbReference type="PANTHER" id="PTHR46401:SF2">
    <property type="entry name" value="GLYCOSYLTRANSFERASE WBBK-RELATED"/>
    <property type="match status" value="1"/>
</dbReference>
<comment type="caution">
    <text evidence="4">The sequence shown here is derived from an EMBL/GenBank/DDBJ whole genome shotgun (WGS) entry which is preliminary data.</text>
</comment>
<dbReference type="CDD" id="cd03809">
    <property type="entry name" value="GT4_MtfB-like"/>
    <property type="match status" value="1"/>
</dbReference>
<dbReference type="InterPro" id="IPR028098">
    <property type="entry name" value="Glyco_trans_4-like_N"/>
</dbReference>
<dbReference type="SUPFAM" id="SSF53756">
    <property type="entry name" value="UDP-Glycosyltransferase/glycogen phosphorylase"/>
    <property type="match status" value="1"/>
</dbReference>
<sequence>MLIGIDGNEANQKNRVGIGQFAFNILKSISEIDKDDSFLIYLKENPLPDLPKENERWHYRIFGPGKLWTQLALPVKLFTQKEKLAVFYSPSHYAPRFSPFPTVISMMDLWHHRHPEQFAASDLYQLKNWENYSVRKAKRIITISEFSRSEIVKFYHYPEEKIKIAYPGFDRFDSNIKYQISNIHKKYNFEGDYLLYLGTLQPKKNLVRLVEAFALVIRQLPITLVIAGKKGWLYEEIFNKVKELKLEERVIFTGFIDEAEKPYLIAGAGVFVLPSLYEGFGIPVLEAMSLGVPVVSSSEGSLPEAGGKAAFYCNPYRADDISQTILKVLSLNKEERNEIIKAGLSQVEKFSWEKCAKVVLETLKNV</sequence>
<evidence type="ECO:0000313" key="5">
    <source>
        <dbReference type="Proteomes" id="UP000229631"/>
    </source>
</evidence>
<feature type="domain" description="Glycosyl transferase family 1" evidence="2">
    <location>
        <begin position="183"/>
        <end position="343"/>
    </location>
</feature>
<dbReference type="EMBL" id="PEVC01000025">
    <property type="protein sequence ID" value="PIV01256.1"/>
    <property type="molecule type" value="Genomic_DNA"/>
</dbReference>
<dbReference type="AlphaFoldDB" id="A0A2M7BDU0"/>
<dbReference type="Pfam" id="PF00534">
    <property type="entry name" value="Glycos_transf_1"/>
    <property type="match status" value="1"/>
</dbReference>
<accession>A0A2M7BDU0</accession>
<feature type="domain" description="Glycosyltransferase subfamily 4-like N-terminal" evidence="3">
    <location>
        <begin position="98"/>
        <end position="170"/>
    </location>
</feature>